<gene>
    <name evidence="1" type="ORF">MHA01_06990</name>
</gene>
<sequence>MILAGPKAYRETNLAQKKTLIIINGNERSDYPAFCRRRQCQRARVSKVKLGTEREGEDIKLISAPAALDLFLVNIIYIIGSYGYVVSIPKIT</sequence>
<evidence type="ECO:0000313" key="1">
    <source>
        <dbReference type="EMBL" id="GEK57794.1"/>
    </source>
</evidence>
<name>A0A510Y3A5_MARHA</name>
<reference evidence="1 2" key="1">
    <citation type="submission" date="2019-07" db="EMBL/GenBank/DDBJ databases">
        <title>Whole genome shotgun sequence of Marinococcus halophilus NBRC 102359.</title>
        <authorList>
            <person name="Hosoyama A."/>
            <person name="Uohara A."/>
            <person name="Ohji S."/>
            <person name="Ichikawa N."/>
        </authorList>
    </citation>
    <scope>NUCLEOTIDE SEQUENCE [LARGE SCALE GENOMIC DNA]</scope>
    <source>
        <strain evidence="1 2">NBRC 102359</strain>
    </source>
</reference>
<evidence type="ECO:0000313" key="2">
    <source>
        <dbReference type="Proteomes" id="UP000321051"/>
    </source>
</evidence>
<comment type="caution">
    <text evidence="1">The sequence shown here is derived from an EMBL/GenBank/DDBJ whole genome shotgun (WGS) entry which is preliminary data.</text>
</comment>
<dbReference type="AlphaFoldDB" id="A0A510Y3A5"/>
<protein>
    <submittedName>
        <fullName evidence="1">Uncharacterized protein</fullName>
    </submittedName>
</protein>
<dbReference type="EMBL" id="BJUN01000003">
    <property type="protein sequence ID" value="GEK57794.1"/>
    <property type="molecule type" value="Genomic_DNA"/>
</dbReference>
<organism evidence="1 2">
    <name type="scientific">Marinococcus halophilus</name>
    <dbReference type="NCBI Taxonomy" id="1371"/>
    <lineage>
        <taxon>Bacteria</taxon>
        <taxon>Bacillati</taxon>
        <taxon>Bacillota</taxon>
        <taxon>Bacilli</taxon>
        <taxon>Bacillales</taxon>
        <taxon>Bacillaceae</taxon>
        <taxon>Marinococcus</taxon>
    </lineage>
</organism>
<dbReference type="Proteomes" id="UP000321051">
    <property type="component" value="Unassembled WGS sequence"/>
</dbReference>
<proteinExistence type="predicted"/>
<accession>A0A510Y3A5</accession>
<keyword evidence="2" id="KW-1185">Reference proteome</keyword>